<dbReference type="PANTHER" id="PTHR10210:SF41">
    <property type="entry name" value="RIBOSE-PHOSPHATE PYROPHOSPHOKINASE 1, CHLOROPLASTIC"/>
    <property type="match status" value="1"/>
</dbReference>
<name>A0A084EZ86_9BACT</name>
<proteinExistence type="inferred from homology"/>
<dbReference type="GO" id="GO:0006015">
    <property type="term" value="P:5-phosphoribose 1-diphosphate biosynthetic process"/>
    <property type="evidence" value="ECO:0007669"/>
    <property type="project" value="TreeGrafter"/>
</dbReference>
<dbReference type="GO" id="GO:0000287">
    <property type="term" value="F:magnesium ion binding"/>
    <property type="evidence" value="ECO:0007669"/>
    <property type="project" value="InterPro"/>
</dbReference>
<sequence length="357" mass="39483">MNGFFSRKKKEQVDEVNKPLENTKSSNIMVFGLSNSLPLAEKIVNHLGIELSPMRIEKFADGEIIVAPKVPVRGRDVVLIQSTSKPVNDSLMELLIAIDACKRASARKIAVVIPYYGYARQDRKAKAREPITGRLVAKMIESAGATVVLTWDIHSLQTQGFFDIPFDSLEAVWIIMSKYMDDFRGDPDNITIVSPDYGCVKRAREIALALECNLAIVDKRRSGNNQVEINNVLGDVANKDCVIVDDMIDTGGTILGAAKIVKEKGAKSITIIATHGLFNKNAKENFKQSIEQKIVDKVYISDTIQTTPFEGLEIVSVSEAIAKCIDIYSIGKGSMSFVHDENSEQILIKKRNNYGSK</sequence>
<dbReference type="InterPro" id="IPR000836">
    <property type="entry name" value="PRTase_dom"/>
</dbReference>
<dbReference type="SUPFAM" id="SSF53271">
    <property type="entry name" value="PRTase-like"/>
    <property type="match status" value="1"/>
</dbReference>
<dbReference type="GO" id="GO:0006164">
    <property type="term" value="P:purine nucleotide biosynthetic process"/>
    <property type="evidence" value="ECO:0007669"/>
    <property type="project" value="TreeGrafter"/>
</dbReference>
<keyword evidence="4" id="KW-0547">Nucleotide-binding</keyword>
<dbReference type="NCBIfam" id="NF002320">
    <property type="entry name" value="PRK01259.1"/>
    <property type="match status" value="1"/>
</dbReference>
<keyword evidence="5 10" id="KW-0418">Kinase</keyword>
<dbReference type="GO" id="GO:0009156">
    <property type="term" value="P:ribonucleoside monophosphate biosynthetic process"/>
    <property type="evidence" value="ECO:0007669"/>
    <property type="project" value="InterPro"/>
</dbReference>
<dbReference type="EC" id="2.7.6.1" evidence="10"/>
<dbReference type="Pfam" id="PF00156">
    <property type="entry name" value="Pribosyltran"/>
    <property type="match status" value="1"/>
</dbReference>
<dbReference type="EMBL" id="JFDP01000047">
    <property type="protein sequence ID" value="KEZ23278.1"/>
    <property type="molecule type" value="Genomic_DNA"/>
</dbReference>
<dbReference type="InterPro" id="IPR000842">
    <property type="entry name" value="PRib_PP_synth_CS"/>
</dbReference>
<evidence type="ECO:0000256" key="7">
    <source>
        <dbReference type="ARBA" id="ARBA00022842"/>
    </source>
</evidence>
<evidence type="ECO:0000256" key="6">
    <source>
        <dbReference type="ARBA" id="ARBA00022840"/>
    </source>
</evidence>
<evidence type="ECO:0000256" key="10">
    <source>
        <dbReference type="RuleBase" id="RU004325"/>
    </source>
</evidence>
<protein>
    <recommendedName>
        <fullName evidence="10">Ribose-phosphate pyrophosphokinase</fullName>
        <ecNumber evidence="10">2.7.6.1</ecNumber>
    </recommendedName>
</protein>
<evidence type="ECO:0000256" key="4">
    <source>
        <dbReference type="ARBA" id="ARBA00022741"/>
    </source>
</evidence>
<dbReference type="Gene3D" id="3.40.50.2020">
    <property type="match status" value="2"/>
</dbReference>
<feature type="domain" description="Ribose-phosphate pyrophosphokinase N-terminal" evidence="12">
    <location>
        <begin position="28"/>
        <end position="144"/>
    </location>
</feature>
<evidence type="ECO:0000256" key="5">
    <source>
        <dbReference type="ARBA" id="ARBA00022777"/>
    </source>
</evidence>
<dbReference type="FunFam" id="3.40.50.2020:FF:000007">
    <property type="entry name" value="Ribose-phosphate pyrophosphokinase"/>
    <property type="match status" value="1"/>
</dbReference>
<keyword evidence="14" id="KW-1185">Reference proteome</keyword>
<accession>A0A084EZ86</accession>
<dbReference type="PANTHER" id="PTHR10210">
    <property type="entry name" value="RIBOSE-PHOSPHATE DIPHOSPHOKINASE FAMILY MEMBER"/>
    <property type="match status" value="1"/>
</dbReference>
<dbReference type="InterPro" id="IPR029099">
    <property type="entry name" value="Pribosyltran_N"/>
</dbReference>
<comment type="catalytic activity">
    <reaction evidence="8 10">
        <text>D-ribose 5-phosphate + ATP = 5-phospho-alpha-D-ribose 1-diphosphate + AMP + H(+)</text>
        <dbReference type="Rhea" id="RHEA:15609"/>
        <dbReference type="ChEBI" id="CHEBI:15378"/>
        <dbReference type="ChEBI" id="CHEBI:30616"/>
        <dbReference type="ChEBI" id="CHEBI:58017"/>
        <dbReference type="ChEBI" id="CHEBI:78346"/>
        <dbReference type="ChEBI" id="CHEBI:456215"/>
        <dbReference type="EC" id="2.7.6.1"/>
    </reaction>
</comment>
<evidence type="ECO:0000256" key="1">
    <source>
        <dbReference type="ARBA" id="ARBA00022679"/>
    </source>
</evidence>
<evidence type="ECO:0000256" key="8">
    <source>
        <dbReference type="ARBA" id="ARBA00049535"/>
    </source>
</evidence>
<dbReference type="OrthoDB" id="9777067at2"/>
<keyword evidence="1" id="KW-0808">Transferase</keyword>
<evidence type="ECO:0000256" key="2">
    <source>
        <dbReference type="ARBA" id="ARBA00022723"/>
    </source>
</evidence>
<keyword evidence="6" id="KW-0067">ATP-binding</keyword>
<dbReference type="RefSeq" id="WP_081847812.1">
    <property type="nucleotide sequence ID" value="NZ_JFDP01000047.1"/>
</dbReference>
<organism evidence="13 14">
    <name type="scientific">Ureaplasma diversum NCTC 246</name>
    <dbReference type="NCBI Taxonomy" id="1188241"/>
    <lineage>
        <taxon>Bacteria</taxon>
        <taxon>Bacillati</taxon>
        <taxon>Mycoplasmatota</taxon>
        <taxon>Mycoplasmoidales</taxon>
        <taxon>Mycoplasmoidaceae</taxon>
        <taxon>Ureaplasma</taxon>
    </lineage>
</organism>
<keyword evidence="3 9" id="KW-0545">Nucleotide biosynthesis</keyword>
<evidence type="ECO:0000259" key="12">
    <source>
        <dbReference type="Pfam" id="PF13793"/>
    </source>
</evidence>
<dbReference type="GO" id="GO:0005737">
    <property type="term" value="C:cytoplasm"/>
    <property type="evidence" value="ECO:0007669"/>
    <property type="project" value="TreeGrafter"/>
</dbReference>
<dbReference type="PROSITE" id="PS00114">
    <property type="entry name" value="PRPP_SYNTHASE"/>
    <property type="match status" value="1"/>
</dbReference>
<dbReference type="SMART" id="SM01400">
    <property type="entry name" value="Pribosyltran_N"/>
    <property type="match status" value="1"/>
</dbReference>
<dbReference type="Pfam" id="PF13793">
    <property type="entry name" value="Pribosyltran_N"/>
    <property type="match status" value="1"/>
</dbReference>
<dbReference type="GO" id="GO:0002189">
    <property type="term" value="C:ribose phosphate diphosphokinase complex"/>
    <property type="evidence" value="ECO:0007669"/>
    <property type="project" value="TreeGrafter"/>
</dbReference>
<evidence type="ECO:0000256" key="9">
    <source>
        <dbReference type="RuleBase" id="RU004324"/>
    </source>
</evidence>
<reference evidence="13 14" key="1">
    <citation type="submission" date="2014-02" db="EMBL/GenBank/DDBJ databases">
        <title>Genome sequence of Ureaplasma diversum strain 246.</title>
        <authorList>
            <person name="Sirand-Pugnet P."/>
            <person name="Breton M."/>
            <person name="Dordet-Frisoni E."/>
            <person name="Baranowski E."/>
            <person name="Barre A."/>
            <person name="Couture C."/>
            <person name="Dupuy V."/>
            <person name="Gaurivaud P."/>
            <person name="Jacob D."/>
            <person name="Lemaitre C."/>
            <person name="Manso-Silvan L."/>
            <person name="Nikolski M."/>
            <person name="Nouvel L.-X."/>
            <person name="Poumarat F."/>
            <person name="Tardy F."/>
            <person name="Thebault P."/>
            <person name="Theil S."/>
            <person name="Citti C."/>
            <person name="Thiaucourt F."/>
            <person name="Blanchard A."/>
        </authorList>
    </citation>
    <scope>NUCLEOTIDE SEQUENCE [LARGE SCALE GENOMIC DNA]</scope>
    <source>
        <strain evidence="13 14">NCTC 246</strain>
    </source>
</reference>
<dbReference type="InterPro" id="IPR029057">
    <property type="entry name" value="PRTase-like"/>
</dbReference>
<dbReference type="GO" id="GO:0005524">
    <property type="term" value="F:ATP binding"/>
    <property type="evidence" value="ECO:0007669"/>
    <property type="project" value="UniProtKB-KW"/>
</dbReference>
<comment type="similarity">
    <text evidence="9">Belongs to the ribose-phosphate pyrophosphokinase family.</text>
</comment>
<dbReference type="Proteomes" id="UP000028537">
    <property type="component" value="Unassembled WGS sequence"/>
</dbReference>
<keyword evidence="7 10" id="KW-0460">Magnesium</keyword>
<feature type="domain" description="Phosphoribosyltransferase" evidence="11">
    <location>
        <begin position="175"/>
        <end position="290"/>
    </location>
</feature>
<evidence type="ECO:0000256" key="3">
    <source>
        <dbReference type="ARBA" id="ARBA00022727"/>
    </source>
</evidence>
<dbReference type="GO" id="GO:0016301">
    <property type="term" value="F:kinase activity"/>
    <property type="evidence" value="ECO:0007669"/>
    <property type="project" value="UniProtKB-KW"/>
</dbReference>
<evidence type="ECO:0000313" key="14">
    <source>
        <dbReference type="Proteomes" id="UP000028537"/>
    </source>
</evidence>
<comment type="caution">
    <text evidence="13">The sequence shown here is derived from an EMBL/GenBank/DDBJ whole genome shotgun (WGS) entry which is preliminary data.</text>
</comment>
<dbReference type="AlphaFoldDB" id="A0A084EZ86"/>
<dbReference type="CDD" id="cd06223">
    <property type="entry name" value="PRTases_typeI"/>
    <property type="match status" value="1"/>
</dbReference>
<keyword evidence="2 10" id="KW-0479">Metal-binding</keyword>
<gene>
    <name evidence="13" type="primary">prs</name>
    <name evidence="13" type="ORF">UDIV_3640</name>
</gene>
<dbReference type="NCBIfam" id="TIGR01251">
    <property type="entry name" value="ribP_PPkin"/>
    <property type="match status" value="1"/>
</dbReference>
<dbReference type="eggNOG" id="COG0462">
    <property type="taxonomic scope" value="Bacteria"/>
</dbReference>
<evidence type="ECO:0000259" key="11">
    <source>
        <dbReference type="Pfam" id="PF00156"/>
    </source>
</evidence>
<dbReference type="GO" id="GO:0004749">
    <property type="term" value="F:ribose phosphate diphosphokinase activity"/>
    <property type="evidence" value="ECO:0007669"/>
    <property type="project" value="UniProtKB-EC"/>
</dbReference>
<dbReference type="InterPro" id="IPR005946">
    <property type="entry name" value="Rib-P_diPkinase"/>
</dbReference>
<evidence type="ECO:0000313" key="13">
    <source>
        <dbReference type="EMBL" id="KEZ23278.1"/>
    </source>
</evidence>